<dbReference type="InterPro" id="IPR013126">
    <property type="entry name" value="Hsp_70_fam"/>
</dbReference>
<dbReference type="RefSeq" id="WP_188822300.1">
    <property type="nucleotide sequence ID" value="NZ_BMHH01000003.1"/>
</dbReference>
<dbReference type="Gene3D" id="3.90.640.10">
    <property type="entry name" value="Actin, Chain A, domain 4"/>
    <property type="match status" value="1"/>
</dbReference>
<organism evidence="4 5">
    <name type="scientific">Brucella endophytica</name>
    <dbReference type="NCBI Taxonomy" id="1963359"/>
    <lineage>
        <taxon>Bacteria</taxon>
        <taxon>Pseudomonadati</taxon>
        <taxon>Pseudomonadota</taxon>
        <taxon>Alphaproteobacteria</taxon>
        <taxon>Hyphomicrobiales</taxon>
        <taxon>Brucellaceae</taxon>
        <taxon>Brucella/Ochrobactrum group</taxon>
        <taxon>Brucella</taxon>
    </lineage>
</organism>
<keyword evidence="2" id="KW-0547">Nucleotide-binding</keyword>
<name>A0A916WBG0_9HYPH</name>
<dbReference type="Gene3D" id="3.30.420.40">
    <property type="match status" value="3"/>
</dbReference>
<gene>
    <name evidence="4" type="ORF">GCM10011491_11210</name>
</gene>
<sequence length="419" mass="45880">MSRYSCGVDFGTTNSTVGLCEKGRDPFLIPVESDHVTIPSALFFSLEDSSVHFGRSAVHEYMDGAEGRFMRALKSILGTSLMKETTLVGRERMTFQQLIGRFLRHLKLRLEEHTGGLPDAVVLGRPVFFVDGDETADRAAQDQLGAAARGEGFRNIEFQFEPVAAALHFERTLNAESLALVVDIGGGTSDFSVLRLSPERAQAPDRRGDILSTSGVHVGGTDFDRMLNIAQVMPHMGLGTRTSDGKRHLPVWYFNDMATWHRINQLYTAKNLRDIQSLAREAAEPEKLARFEHLLTYRSGHRLAAQVERAKIELTDAQETTIRFDEPDLSLSLPVTREAFDAACGELAVKIDGAIDEALQRAGVAAEAVDTVIMTGGGALVPLVRTTVDARFPHARIAQSDQFGSVGLGLALDAVRRFG</sequence>
<dbReference type="InterPro" id="IPR042054">
    <property type="entry name" value="YegD-like"/>
</dbReference>
<keyword evidence="5" id="KW-1185">Reference proteome</keyword>
<comment type="caution">
    <text evidence="4">The sequence shown here is derived from an EMBL/GenBank/DDBJ whole genome shotgun (WGS) entry which is preliminary data.</text>
</comment>
<reference evidence="4" key="1">
    <citation type="journal article" date="2014" name="Int. J. Syst. Evol. Microbiol.">
        <title>Complete genome sequence of Corynebacterium casei LMG S-19264T (=DSM 44701T), isolated from a smear-ripened cheese.</title>
        <authorList>
            <consortium name="US DOE Joint Genome Institute (JGI-PGF)"/>
            <person name="Walter F."/>
            <person name="Albersmeier A."/>
            <person name="Kalinowski J."/>
            <person name="Ruckert C."/>
        </authorList>
    </citation>
    <scope>NUCLEOTIDE SEQUENCE</scope>
    <source>
        <strain evidence="4">CGMCC 1.15082</strain>
    </source>
</reference>
<dbReference type="CDD" id="cd10231">
    <property type="entry name" value="ASKHA_NBD_HSP70_YegD-like"/>
    <property type="match status" value="1"/>
</dbReference>
<comment type="similarity">
    <text evidence="1">Belongs to the heat shock protein 70 family.</text>
</comment>
<evidence type="ECO:0000313" key="5">
    <source>
        <dbReference type="Proteomes" id="UP000646478"/>
    </source>
</evidence>
<dbReference type="PANTHER" id="PTHR19375">
    <property type="entry name" value="HEAT SHOCK PROTEIN 70KDA"/>
    <property type="match status" value="1"/>
</dbReference>
<accession>A0A916WBG0</accession>
<evidence type="ECO:0000256" key="3">
    <source>
        <dbReference type="ARBA" id="ARBA00022840"/>
    </source>
</evidence>
<dbReference type="Proteomes" id="UP000646478">
    <property type="component" value="Unassembled WGS sequence"/>
</dbReference>
<evidence type="ECO:0000256" key="2">
    <source>
        <dbReference type="ARBA" id="ARBA00022741"/>
    </source>
</evidence>
<dbReference type="GO" id="GO:0005524">
    <property type="term" value="F:ATP binding"/>
    <property type="evidence" value="ECO:0007669"/>
    <property type="project" value="UniProtKB-KW"/>
</dbReference>
<reference evidence="4" key="2">
    <citation type="submission" date="2020-09" db="EMBL/GenBank/DDBJ databases">
        <authorList>
            <person name="Sun Q."/>
            <person name="Zhou Y."/>
        </authorList>
    </citation>
    <scope>NUCLEOTIDE SEQUENCE</scope>
    <source>
        <strain evidence="4">CGMCC 1.15082</strain>
    </source>
</reference>
<dbReference type="SUPFAM" id="SSF53067">
    <property type="entry name" value="Actin-like ATPase domain"/>
    <property type="match status" value="2"/>
</dbReference>
<dbReference type="Pfam" id="PF00012">
    <property type="entry name" value="HSP70"/>
    <property type="match status" value="2"/>
</dbReference>
<dbReference type="InterPro" id="IPR018181">
    <property type="entry name" value="Heat_shock_70_CS"/>
</dbReference>
<keyword evidence="3" id="KW-0067">ATP-binding</keyword>
<evidence type="ECO:0000256" key="1">
    <source>
        <dbReference type="ARBA" id="ARBA00007381"/>
    </source>
</evidence>
<protein>
    <submittedName>
        <fullName evidence="4">Heat-shock protein</fullName>
    </submittedName>
</protein>
<proteinExistence type="inferred from homology"/>
<dbReference type="GO" id="GO:0140662">
    <property type="term" value="F:ATP-dependent protein folding chaperone"/>
    <property type="evidence" value="ECO:0007669"/>
    <property type="project" value="InterPro"/>
</dbReference>
<dbReference type="InterPro" id="IPR043129">
    <property type="entry name" value="ATPase_NBD"/>
</dbReference>
<dbReference type="AlphaFoldDB" id="A0A916WBG0"/>
<dbReference type="PROSITE" id="PS00329">
    <property type="entry name" value="HSP70_2"/>
    <property type="match status" value="1"/>
</dbReference>
<evidence type="ECO:0000313" key="4">
    <source>
        <dbReference type="EMBL" id="GGA85384.1"/>
    </source>
</evidence>
<dbReference type="EMBL" id="BMHH01000003">
    <property type="protein sequence ID" value="GGA85384.1"/>
    <property type="molecule type" value="Genomic_DNA"/>
</dbReference>